<dbReference type="EMBL" id="MT142356">
    <property type="protein sequence ID" value="QJA78849.1"/>
    <property type="molecule type" value="Genomic_DNA"/>
</dbReference>
<reference evidence="1" key="1">
    <citation type="submission" date="2020-03" db="EMBL/GenBank/DDBJ databases">
        <title>The deep terrestrial virosphere.</title>
        <authorList>
            <person name="Holmfeldt K."/>
            <person name="Nilsson E."/>
            <person name="Simone D."/>
            <person name="Lopez-Fernandez M."/>
            <person name="Wu X."/>
            <person name="de Brujin I."/>
            <person name="Lundin D."/>
            <person name="Andersson A."/>
            <person name="Bertilsson S."/>
            <person name="Dopson M."/>
        </authorList>
    </citation>
    <scope>NUCLEOTIDE SEQUENCE</scope>
    <source>
        <strain evidence="1">MM415A00980</strain>
    </source>
</reference>
<dbReference type="AlphaFoldDB" id="A0A6M3KAH0"/>
<gene>
    <name evidence="1" type="ORF">MM415A00980_0010</name>
</gene>
<evidence type="ECO:0000313" key="1">
    <source>
        <dbReference type="EMBL" id="QJA78849.1"/>
    </source>
</evidence>
<protein>
    <submittedName>
        <fullName evidence="1">Uncharacterized protein</fullName>
    </submittedName>
</protein>
<accession>A0A6M3KAH0</accession>
<name>A0A6M3KAH0_9ZZZZ</name>
<organism evidence="1">
    <name type="scientific">viral metagenome</name>
    <dbReference type="NCBI Taxonomy" id="1070528"/>
    <lineage>
        <taxon>unclassified sequences</taxon>
        <taxon>metagenomes</taxon>
        <taxon>organismal metagenomes</taxon>
    </lineage>
</organism>
<proteinExistence type="predicted"/>
<sequence length="285" mass="30179">MAFTAAQLTNLINQYGGNPGESDVNYWQRELAAMTNPEPIVEPIEKNPVGDPGFTRNAPFTPNIGGGGYMTPDYTLGGMTGNINQGPMPIEKNPVGDPGFTRNQPFTPNISGGVPLEGGSTQSTTQGFDVPAEAYPRSTTTSRSGLDPELIKKLIGLVYPQLESSLTNYSATIDDLMQQALGTYNTQMQNALRGSIPNAVNALSQRGILHGTEAQKILAQIAKEAAMESATKGYETALQAATQKLNMPNMLSSILGGTNVSEGTGTSTDESAPYRIMAGLLQSLM</sequence>